<keyword evidence="2" id="KW-0328">Glycosyltransferase</keyword>
<reference evidence="2" key="1">
    <citation type="submission" date="2017-08" db="EMBL/GenBank/DDBJ databases">
        <authorList>
            <person name="Imhoff J.F."/>
            <person name="Rahn T."/>
            <person name="Kuenzel S."/>
            <person name="Neulinger S.C."/>
        </authorList>
    </citation>
    <scope>NUCLEOTIDE SEQUENCE</scope>
    <source>
        <strain evidence="2">DSM 11080</strain>
    </source>
</reference>
<dbReference type="Gene3D" id="3.40.50.2020">
    <property type="match status" value="1"/>
</dbReference>
<dbReference type="Proteomes" id="UP001296776">
    <property type="component" value="Unassembled WGS sequence"/>
</dbReference>
<keyword evidence="3" id="KW-1185">Reference proteome</keyword>
<gene>
    <name evidence="2" type="ORF">CKO40_10555</name>
</gene>
<dbReference type="InterPro" id="IPR029057">
    <property type="entry name" value="PRTase-like"/>
</dbReference>
<reference evidence="2" key="2">
    <citation type="journal article" date="2020" name="Microorganisms">
        <title>Osmotic Adaptation and Compatible Solute Biosynthesis of Phototrophic Bacteria as Revealed from Genome Analyses.</title>
        <authorList>
            <person name="Imhoff J.F."/>
            <person name="Rahn T."/>
            <person name="Kunzel S."/>
            <person name="Keller A."/>
            <person name="Neulinger S.C."/>
        </authorList>
    </citation>
    <scope>NUCLEOTIDE SEQUENCE</scope>
    <source>
        <strain evidence="2">DSM 11080</strain>
    </source>
</reference>
<accession>A0AAJ0U542</accession>
<keyword evidence="2" id="KW-0808">Transferase</keyword>
<dbReference type="Pfam" id="PF00156">
    <property type="entry name" value="Pribosyltran"/>
    <property type="match status" value="1"/>
</dbReference>
<name>A0AAJ0U542_9GAMM</name>
<organism evidence="2 3">
    <name type="scientific">Halochromatium glycolicum</name>
    <dbReference type="NCBI Taxonomy" id="85075"/>
    <lineage>
        <taxon>Bacteria</taxon>
        <taxon>Pseudomonadati</taxon>
        <taxon>Pseudomonadota</taxon>
        <taxon>Gammaproteobacteria</taxon>
        <taxon>Chromatiales</taxon>
        <taxon>Chromatiaceae</taxon>
        <taxon>Halochromatium</taxon>
    </lineage>
</organism>
<comment type="caution">
    <text evidence="2">The sequence shown here is derived from an EMBL/GenBank/DDBJ whole genome shotgun (WGS) entry which is preliminary data.</text>
</comment>
<dbReference type="EMBL" id="NRSJ01000017">
    <property type="protein sequence ID" value="MBK1704967.1"/>
    <property type="molecule type" value="Genomic_DNA"/>
</dbReference>
<dbReference type="SUPFAM" id="SSF53271">
    <property type="entry name" value="PRTase-like"/>
    <property type="match status" value="1"/>
</dbReference>
<evidence type="ECO:0000259" key="1">
    <source>
        <dbReference type="Pfam" id="PF00156"/>
    </source>
</evidence>
<protein>
    <submittedName>
        <fullName evidence="2">Phosphoribosyltransferase</fullName>
    </submittedName>
</protein>
<evidence type="ECO:0000313" key="2">
    <source>
        <dbReference type="EMBL" id="MBK1704967.1"/>
    </source>
</evidence>
<dbReference type="CDD" id="cd06223">
    <property type="entry name" value="PRTases_typeI"/>
    <property type="match status" value="1"/>
</dbReference>
<dbReference type="Gene3D" id="3.30.1310.20">
    <property type="entry name" value="PRTase-like"/>
    <property type="match status" value="1"/>
</dbReference>
<dbReference type="GO" id="GO:0016757">
    <property type="term" value="F:glycosyltransferase activity"/>
    <property type="evidence" value="ECO:0007669"/>
    <property type="project" value="UniProtKB-KW"/>
</dbReference>
<feature type="domain" description="Phosphoribosyltransferase" evidence="1">
    <location>
        <begin position="14"/>
        <end position="182"/>
    </location>
</feature>
<evidence type="ECO:0000313" key="3">
    <source>
        <dbReference type="Proteomes" id="UP001296776"/>
    </source>
</evidence>
<proteinExistence type="predicted"/>
<dbReference type="InterPro" id="IPR000836">
    <property type="entry name" value="PRTase_dom"/>
</dbReference>
<dbReference type="AlphaFoldDB" id="A0AAJ0U542"/>
<sequence length="223" mass="23679">MTAMPLPFANRTEAGRLLGEALMDYRGRMDLLVLALPRGGVPVAAEVARALEAPLDLMLVRKLGVPTQPELAMGAIASGGAQVLNADVVRALSISQETIDRVAESEQHELERRETTYRGTRKPPELAGRCVILVDDGLATGATMRVAARAAAAQGPAELVVAVPVASTEAVGLVAEQADRVVELATPEPFMGVGAWYEVFTQTTDDEVRALLQEAWQRNPSAG</sequence>